<dbReference type="Pfam" id="PF02190">
    <property type="entry name" value="LON_substr_bdg"/>
    <property type="match status" value="1"/>
</dbReference>
<name>A0A9W2X0I6_PHYMC</name>
<dbReference type="SUPFAM" id="SSF48452">
    <property type="entry name" value="TPR-like"/>
    <property type="match status" value="1"/>
</dbReference>
<evidence type="ECO:0000256" key="3">
    <source>
        <dbReference type="ARBA" id="ARBA00022833"/>
    </source>
</evidence>
<dbReference type="Pfam" id="PF13923">
    <property type="entry name" value="zf-C3HC4_2"/>
    <property type="match status" value="1"/>
</dbReference>
<dbReference type="PROSITE" id="PS00518">
    <property type="entry name" value="ZF_RING_1"/>
    <property type="match status" value="1"/>
</dbReference>
<evidence type="ECO:0000259" key="6">
    <source>
        <dbReference type="PROSITE" id="PS50089"/>
    </source>
</evidence>
<dbReference type="InterPro" id="IPR011990">
    <property type="entry name" value="TPR-like_helical_dom_sf"/>
</dbReference>
<dbReference type="PROSITE" id="PS51787">
    <property type="entry name" value="LON_N"/>
    <property type="match status" value="1"/>
</dbReference>
<dbReference type="InterPro" id="IPR015947">
    <property type="entry name" value="PUA-like_sf"/>
</dbReference>
<dbReference type="SMART" id="SM00464">
    <property type="entry name" value="LON"/>
    <property type="match status" value="1"/>
</dbReference>
<keyword evidence="2 4" id="KW-0863">Zinc-finger</keyword>
<dbReference type="PROSITE" id="PS50089">
    <property type="entry name" value="ZF_RING_2"/>
    <property type="match status" value="1"/>
</dbReference>
<dbReference type="AlphaFoldDB" id="A0A9W2X0I6"/>
<sequence length="519" mass="58457">MKNYEQALQDASAVCQNEPLLPKGHHVKALALSGLGRSKEVLKEFLYCLALNPECNSVKKEVQKVMCEVFFPASENVPQNLTSSIQSRMLHTSLTAQCQNHINSQPPVEGGGSAGSSKNPSEKQDVFGNTNSSVLYFILGLHCDEDKEVLESFLPAAPSTGLKRQFPNDLDNVHDVNAPGKIPRKEADSSPQRNVSSNVGESAELLIDVADFECALCMRLLFEPVTTPCGHTFCLKCLERCLDHAPHCPLCKEKLSELLASRNFHITTLAEELIFRYLSDELSDRKRIYDEEMTELSNLTRDVPIFVCAMAFPTVPCPLHVFEPRYRLMIRRCMETGTKRFGMCLSAEHAGISEYGCMLEIKDVRTFPDGSSVVDAIGISRFRVLSHRHRDGYNTADIEYLEDEKVEGPEYEELTALHDSVYQQSVSWFASLQDHMKEQILSHFGVMPDREPEPQSNLSGPAWSWWVLAVLPLERKAQLAILSMISLKERLLAIRRILAIITRKMNSRQELVNSREKNN</sequence>
<dbReference type="Gene3D" id="3.30.40.10">
    <property type="entry name" value="Zinc/RING finger domain, C3HC4 (zinc finger)"/>
    <property type="match status" value="1"/>
</dbReference>
<reference evidence="9" key="1">
    <citation type="submission" date="2025-08" db="UniProtKB">
        <authorList>
            <consortium name="RefSeq"/>
        </authorList>
    </citation>
    <scope>IDENTIFICATION</scope>
    <source>
        <tissue evidence="9">Muscle</tissue>
    </source>
</reference>
<dbReference type="CDD" id="cd16514">
    <property type="entry name" value="RING-HC_LONFs_rpt2"/>
    <property type="match status" value="1"/>
</dbReference>
<dbReference type="GO" id="GO:0061630">
    <property type="term" value="F:ubiquitin protein ligase activity"/>
    <property type="evidence" value="ECO:0007669"/>
    <property type="project" value="TreeGrafter"/>
</dbReference>
<keyword evidence="3" id="KW-0862">Zinc</keyword>
<keyword evidence="1" id="KW-0479">Metal-binding</keyword>
<evidence type="ECO:0000256" key="2">
    <source>
        <dbReference type="ARBA" id="ARBA00022771"/>
    </source>
</evidence>
<evidence type="ECO:0000256" key="4">
    <source>
        <dbReference type="PROSITE-ProRule" id="PRU00175"/>
    </source>
</evidence>
<proteinExistence type="predicted"/>
<dbReference type="InterPro" id="IPR003111">
    <property type="entry name" value="Lon_prtase_N"/>
</dbReference>
<dbReference type="GO" id="GO:0005737">
    <property type="term" value="C:cytoplasm"/>
    <property type="evidence" value="ECO:0007669"/>
    <property type="project" value="UniProtKB-ARBA"/>
</dbReference>
<keyword evidence="8" id="KW-1185">Reference proteome</keyword>
<feature type="domain" description="RING-type" evidence="6">
    <location>
        <begin position="214"/>
        <end position="252"/>
    </location>
</feature>
<dbReference type="InterPro" id="IPR001841">
    <property type="entry name" value="Znf_RING"/>
</dbReference>
<dbReference type="Gene3D" id="2.30.130.40">
    <property type="entry name" value="LON domain-like"/>
    <property type="match status" value="1"/>
</dbReference>
<protein>
    <submittedName>
        <fullName evidence="9">LON peptidase N-terminal domain and RING finger protein 2 isoform X2</fullName>
    </submittedName>
</protein>
<dbReference type="SUPFAM" id="SSF88697">
    <property type="entry name" value="PUA domain-like"/>
    <property type="match status" value="1"/>
</dbReference>
<evidence type="ECO:0000256" key="1">
    <source>
        <dbReference type="ARBA" id="ARBA00022723"/>
    </source>
</evidence>
<dbReference type="CTD" id="164832"/>
<dbReference type="Gene3D" id="1.25.40.10">
    <property type="entry name" value="Tetratricopeptide repeat domain"/>
    <property type="match status" value="1"/>
</dbReference>
<dbReference type="PANTHER" id="PTHR23327">
    <property type="entry name" value="RING FINGER PROTEIN 127"/>
    <property type="match status" value="1"/>
</dbReference>
<dbReference type="GO" id="GO:0008270">
    <property type="term" value="F:zinc ion binding"/>
    <property type="evidence" value="ECO:0007669"/>
    <property type="project" value="UniProtKB-KW"/>
</dbReference>
<evidence type="ECO:0000259" key="7">
    <source>
        <dbReference type="PROSITE" id="PS51787"/>
    </source>
</evidence>
<feature type="region of interest" description="Disordered" evidence="5">
    <location>
        <begin position="164"/>
        <end position="196"/>
    </location>
</feature>
<gene>
    <name evidence="9" type="primary">LONRF2</name>
</gene>
<accession>A0A9W2X0I6</accession>
<evidence type="ECO:0000313" key="8">
    <source>
        <dbReference type="Proteomes" id="UP000248484"/>
    </source>
</evidence>
<dbReference type="PANTHER" id="PTHR23327:SF5">
    <property type="entry name" value="LON PEPTIDASE N-TERMINAL DOMAIN AND RING FINGER PROTEIN 2"/>
    <property type="match status" value="1"/>
</dbReference>
<dbReference type="SUPFAM" id="SSF57850">
    <property type="entry name" value="RING/U-box"/>
    <property type="match status" value="1"/>
</dbReference>
<organism evidence="8 9">
    <name type="scientific">Physeter macrocephalus</name>
    <name type="common">Sperm whale</name>
    <name type="synonym">Physeter catodon</name>
    <dbReference type="NCBI Taxonomy" id="9755"/>
    <lineage>
        <taxon>Eukaryota</taxon>
        <taxon>Metazoa</taxon>
        <taxon>Chordata</taxon>
        <taxon>Craniata</taxon>
        <taxon>Vertebrata</taxon>
        <taxon>Euteleostomi</taxon>
        <taxon>Mammalia</taxon>
        <taxon>Eutheria</taxon>
        <taxon>Laurasiatheria</taxon>
        <taxon>Artiodactyla</taxon>
        <taxon>Whippomorpha</taxon>
        <taxon>Cetacea</taxon>
        <taxon>Odontoceti</taxon>
        <taxon>Physeteridae</taxon>
        <taxon>Physeter</taxon>
    </lineage>
</organism>
<dbReference type="GeneID" id="102991378"/>
<dbReference type="InterPro" id="IPR017907">
    <property type="entry name" value="Znf_RING_CS"/>
</dbReference>
<dbReference type="InterPro" id="IPR046336">
    <property type="entry name" value="Lon_prtase_N_sf"/>
</dbReference>
<feature type="domain" description="Lon N-terminal" evidence="7">
    <location>
        <begin position="293"/>
        <end position="502"/>
    </location>
</feature>
<dbReference type="SMART" id="SM00184">
    <property type="entry name" value="RING"/>
    <property type="match status" value="1"/>
</dbReference>
<dbReference type="Proteomes" id="UP000248484">
    <property type="component" value="Chromosome 12"/>
</dbReference>
<feature type="region of interest" description="Disordered" evidence="5">
    <location>
        <begin position="101"/>
        <end position="125"/>
    </location>
</feature>
<evidence type="ECO:0000256" key="5">
    <source>
        <dbReference type="SAM" id="MobiDB-lite"/>
    </source>
</evidence>
<dbReference type="RefSeq" id="XP_054944908.1">
    <property type="nucleotide sequence ID" value="XM_055088933.1"/>
</dbReference>
<dbReference type="InterPro" id="IPR013083">
    <property type="entry name" value="Znf_RING/FYVE/PHD"/>
</dbReference>
<evidence type="ECO:0000313" key="9">
    <source>
        <dbReference type="RefSeq" id="XP_054944908.1"/>
    </source>
</evidence>